<evidence type="ECO:0000259" key="9">
    <source>
        <dbReference type="Pfam" id="PF09179"/>
    </source>
</evidence>
<evidence type="ECO:0000256" key="4">
    <source>
        <dbReference type="ARBA" id="ARBA00022741"/>
    </source>
</evidence>
<comment type="similarity">
    <text evidence="7">Belongs to the tRNA(Ile)-lysidine synthase family.</text>
</comment>
<organism evidence="10 11">
    <name type="scientific">Limnothrix redekei LRLZ20PSL1</name>
    <dbReference type="NCBI Taxonomy" id="3112953"/>
    <lineage>
        <taxon>Bacteria</taxon>
        <taxon>Bacillati</taxon>
        <taxon>Cyanobacteriota</taxon>
        <taxon>Cyanophyceae</taxon>
        <taxon>Pseudanabaenales</taxon>
        <taxon>Pseudanabaenaceae</taxon>
        <taxon>Limnothrix</taxon>
    </lineage>
</organism>
<dbReference type="InterPro" id="IPR012094">
    <property type="entry name" value="tRNA_Ile_lys_synt"/>
</dbReference>
<keyword evidence="4 7" id="KW-0547">Nucleotide-binding</keyword>
<evidence type="ECO:0000256" key="6">
    <source>
        <dbReference type="ARBA" id="ARBA00048539"/>
    </source>
</evidence>
<keyword evidence="3 7" id="KW-0819">tRNA processing</keyword>
<keyword evidence="2 7" id="KW-0436">Ligase</keyword>
<dbReference type="InterPro" id="IPR012795">
    <property type="entry name" value="tRNA_Ile_lys_synt_N"/>
</dbReference>
<dbReference type="RefSeq" id="WP_393013469.1">
    <property type="nucleotide sequence ID" value="NZ_JAZAQF010000069.1"/>
</dbReference>
<dbReference type="EC" id="6.3.4.19" evidence="7"/>
<dbReference type="Proteomes" id="UP001604335">
    <property type="component" value="Unassembled WGS sequence"/>
</dbReference>
<gene>
    <name evidence="7 10" type="primary">tilS</name>
    <name evidence="10" type="ORF">VPK24_11540</name>
</gene>
<proteinExistence type="inferred from homology"/>
<dbReference type="SUPFAM" id="SSF82829">
    <property type="entry name" value="MesJ substrate recognition domain-like"/>
    <property type="match status" value="1"/>
</dbReference>
<comment type="function">
    <text evidence="7">Ligates lysine onto the cytidine present at position 34 of the AUA codon-specific tRNA(Ile) that contains the anticodon CAU, in an ATP-dependent manner. Cytidine is converted to lysidine, thus changing the amino acid specificity of the tRNA from methionine to isoleucine.</text>
</comment>
<comment type="subcellular location">
    <subcellularLocation>
        <location evidence="7">Cytoplasm</location>
    </subcellularLocation>
</comment>
<name>A0ABW7CB47_9CYAN</name>
<evidence type="ECO:0000313" key="11">
    <source>
        <dbReference type="Proteomes" id="UP001604335"/>
    </source>
</evidence>
<dbReference type="InterPro" id="IPR011063">
    <property type="entry name" value="TilS/TtcA_N"/>
</dbReference>
<protein>
    <recommendedName>
        <fullName evidence="7">tRNA(Ile)-lysidine synthase</fullName>
        <ecNumber evidence="7">6.3.4.19</ecNumber>
    </recommendedName>
    <alternativeName>
        <fullName evidence="7">tRNA(Ile)-2-lysyl-cytidine synthase</fullName>
    </alternativeName>
    <alternativeName>
        <fullName evidence="7">tRNA(Ile)-lysidine synthetase</fullName>
    </alternativeName>
</protein>
<accession>A0ABW7CB47</accession>
<dbReference type="PANTHER" id="PTHR43033">
    <property type="entry name" value="TRNA(ILE)-LYSIDINE SYNTHASE-RELATED"/>
    <property type="match status" value="1"/>
</dbReference>
<evidence type="ECO:0000256" key="1">
    <source>
        <dbReference type="ARBA" id="ARBA00022490"/>
    </source>
</evidence>
<feature type="domain" description="tRNA(Ile)-lysidine synthase substrate-binding" evidence="9">
    <location>
        <begin position="262"/>
        <end position="322"/>
    </location>
</feature>
<dbReference type="NCBIfam" id="TIGR02432">
    <property type="entry name" value="lysidine_TilS_N"/>
    <property type="match status" value="1"/>
</dbReference>
<evidence type="ECO:0000256" key="5">
    <source>
        <dbReference type="ARBA" id="ARBA00022840"/>
    </source>
</evidence>
<evidence type="ECO:0000256" key="7">
    <source>
        <dbReference type="HAMAP-Rule" id="MF_01161"/>
    </source>
</evidence>
<dbReference type="CDD" id="cd01992">
    <property type="entry name" value="TilS_N"/>
    <property type="match status" value="1"/>
</dbReference>
<dbReference type="Gene3D" id="1.20.59.20">
    <property type="match status" value="1"/>
</dbReference>
<feature type="domain" description="tRNA(Ile)-lysidine/2-thiocytidine synthase N-terminal" evidence="8">
    <location>
        <begin position="28"/>
        <end position="203"/>
    </location>
</feature>
<dbReference type="Gene3D" id="3.40.50.620">
    <property type="entry name" value="HUPs"/>
    <property type="match status" value="1"/>
</dbReference>
<evidence type="ECO:0000256" key="3">
    <source>
        <dbReference type="ARBA" id="ARBA00022694"/>
    </source>
</evidence>
<reference evidence="11" key="1">
    <citation type="journal article" date="2024" name="Algal Res.">
        <title>Biochemical, toxicological and genomic investigation of a high-biomass producing Limnothrix strain isolated from Italian shallow drinking water reservoir.</title>
        <authorList>
            <person name="Simonazzi M."/>
            <person name="Shishido T.K."/>
            <person name="Delbaje E."/>
            <person name="Wahlsten M."/>
            <person name="Fewer D.P."/>
            <person name="Sivonen K."/>
            <person name="Pezzolesi L."/>
            <person name="Pistocchi R."/>
        </authorList>
    </citation>
    <scope>NUCLEOTIDE SEQUENCE [LARGE SCALE GENOMIC DNA]</scope>
    <source>
        <strain evidence="11">LRLZ20PSL1</strain>
    </source>
</reference>
<keyword evidence="11" id="KW-1185">Reference proteome</keyword>
<comment type="catalytic activity">
    <reaction evidence="6 7">
        <text>cytidine(34) in tRNA(Ile2) + L-lysine + ATP = lysidine(34) in tRNA(Ile2) + AMP + diphosphate + H(+)</text>
        <dbReference type="Rhea" id="RHEA:43744"/>
        <dbReference type="Rhea" id="RHEA-COMP:10625"/>
        <dbReference type="Rhea" id="RHEA-COMP:10670"/>
        <dbReference type="ChEBI" id="CHEBI:15378"/>
        <dbReference type="ChEBI" id="CHEBI:30616"/>
        <dbReference type="ChEBI" id="CHEBI:32551"/>
        <dbReference type="ChEBI" id="CHEBI:33019"/>
        <dbReference type="ChEBI" id="CHEBI:82748"/>
        <dbReference type="ChEBI" id="CHEBI:83665"/>
        <dbReference type="ChEBI" id="CHEBI:456215"/>
        <dbReference type="EC" id="6.3.4.19"/>
    </reaction>
</comment>
<evidence type="ECO:0000259" key="8">
    <source>
        <dbReference type="Pfam" id="PF01171"/>
    </source>
</evidence>
<keyword evidence="1 7" id="KW-0963">Cytoplasm</keyword>
<dbReference type="SUPFAM" id="SSF52402">
    <property type="entry name" value="Adenine nucleotide alpha hydrolases-like"/>
    <property type="match status" value="1"/>
</dbReference>
<evidence type="ECO:0000313" key="10">
    <source>
        <dbReference type="EMBL" id="MFG3818271.1"/>
    </source>
</evidence>
<dbReference type="InterPro" id="IPR015262">
    <property type="entry name" value="tRNA_Ile_lys_synt_subst-bd"/>
</dbReference>
<dbReference type="InterPro" id="IPR014729">
    <property type="entry name" value="Rossmann-like_a/b/a_fold"/>
</dbReference>
<feature type="binding site" evidence="7">
    <location>
        <begin position="33"/>
        <end position="38"/>
    </location>
    <ligand>
        <name>ATP</name>
        <dbReference type="ChEBI" id="CHEBI:30616"/>
    </ligand>
</feature>
<dbReference type="Pfam" id="PF01171">
    <property type="entry name" value="ATP_bind_3"/>
    <property type="match status" value="1"/>
</dbReference>
<sequence>MAEPWSDQHARFHQTLRSRGLLPIGTRVLVAVSGGQDSIGLLRLLVDLRRLWHWELVVGHCNHGWRSDAAANGDFVIQLANDWGLPAALATWDAPQANEAAARAWRYDALSSLAQQHRCSTIVTGHTASDRAETLLHHLIRGSGSDGLGSLDWQRSLGSLQLVRPLLDWTRAETAEFCQTWQLPRWEDSTNQDQRYFRNRLRSQVLPLLRAAFNPQVERHLAQTAELLADETQWLEQLTAQWLETHGHDRAGPGRDNGGDRLDRAQLQREPIALQRRVLRRWLTQQTARSPTYAQVAAVLALVNAPQGSQTRSLPQGAVVRVLDRWLIWLPAESSSGQTEQGDRPLG</sequence>
<dbReference type="HAMAP" id="MF_01161">
    <property type="entry name" value="tRNA_Ile_lys_synt"/>
    <property type="match status" value="1"/>
</dbReference>
<dbReference type="Pfam" id="PF09179">
    <property type="entry name" value="TilS"/>
    <property type="match status" value="1"/>
</dbReference>
<comment type="caution">
    <text evidence="10">The sequence shown here is derived from an EMBL/GenBank/DDBJ whole genome shotgun (WGS) entry which is preliminary data.</text>
</comment>
<evidence type="ECO:0000256" key="2">
    <source>
        <dbReference type="ARBA" id="ARBA00022598"/>
    </source>
</evidence>
<keyword evidence="5 7" id="KW-0067">ATP-binding</keyword>
<comment type="domain">
    <text evidence="7">The N-terminal region contains the highly conserved SGGXDS motif, predicted to be a P-loop motif involved in ATP binding.</text>
</comment>
<dbReference type="EMBL" id="JAZAQF010000069">
    <property type="protein sequence ID" value="MFG3818271.1"/>
    <property type="molecule type" value="Genomic_DNA"/>
</dbReference>
<dbReference type="PANTHER" id="PTHR43033:SF1">
    <property type="entry name" value="TRNA(ILE)-LYSIDINE SYNTHASE-RELATED"/>
    <property type="match status" value="1"/>
</dbReference>
<dbReference type="GO" id="GO:0032267">
    <property type="term" value="F:tRNA(Ile)-lysidine synthase activity"/>
    <property type="evidence" value="ECO:0007669"/>
    <property type="project" value="UniProtKB-EC"/>
</dbReference>